<protein>
    <submittedName>
        <fullName evidence="2">Related to PET127</fullName>
    </submittedName>
</protein>
<feature type="compositionally biased region" description="Basic and acidic residues" evidence="1">
    <location>
        <begin position="76"/>
        <end position="96"/>
    </location>
</feature>
<evidence type="ECO:0000256" key="1">
    <source>
        <dbReference type="SAM" id="MobiDB-lite"/>
    </source>
</evidence>
<feature type="region of interest" description="Disordered" evidence="1">
    <location>
        <begin position="674"/>
        <end position="697"/>
    </location>
</feature>
<dbReference type="GO" id="GO:0005740">
    <property type="term" value="C:mitochondrial envelope"/>
    <property type="evidence" value="ECO:0007669"/>
    <property type="project" value="TreeGrafter"/>
</dbReference>
<feature type="region of interest" description="Disordered" evidence="1">
    <location>
        <begin position="769"/>
        <end position="851"/>
    </location>
</feature>
<evidence type="ECO:0000313" key="3">
    <source>
        <dbReference type="Proteomes" id="UP001187734"/>
    </source>
</evidence>
<evidence type="ECO:0000313" key="2">
    <source>
        <dbReference type="EMBL" id="SPJ78372.1"/>
    </source>
</evidence>
<feature type="compositionally biased region" description="Polar residues" evidence="1">
    <location>
        <begin position="905"/>
        <end position="914"/>
    </location>
</feature>
<sequence>MLRMRRGVGAPVNFTHLCRPYIRCPRQCTISRSFATETNPDEASKILAESKHNVENVRRRLKASSEKLHSSIKKIEKQAKEAKIPEEVKDQKDAKAKVKGPRKAMGKPKSDDPNFKETLDVVRRVYGVEDAKSKKKKRKGSKPNNTKANSKAKDPKAQNPGVAQETIKESNAGEETSQAVGQRASIWTSLREKLQQGVATEPSNTLNTSQEDSTTASLQEGQDILPTGETGPSLVAEPSSEEVDPEAKPTPQVHTITPRDLKLKPVEKLAQPVPQLAYNLDKVLFNNGPYQLQDQRTRTYNFDPYLGSIMPVKEFDFDALKDYVTSSKDTRLTDLAAKYHMKYCGSTSSMTAMLAHFHFLLSNWRRPNFEHLSRSFKVEWESFTMLTRGPAAAFARYKDGVYAIDADKEFDTASVLSMLGKSMEKFLTLPKPHFEKYRKTRSHELSDEEKNADEAFHYTTMGDFMMRSQLDAYDPRLPGTGMFDLKTRAVVSIRMDVGDYEKGVGYEIRNRYGTWESFEREYYDMIRAAFLKYSLQVRMGRMDGIFVAYHNTERIFGFQYISLEEMDNALHGTMNRKLGDQEFRASVKLLNELLNKASERFPKQSLRLHIETRPTDPPLTYFFAEPVSDEEMRQTQEKGKATVEKLEREILGMSRDESKTEDTDLTDDIALQSEHEHDEVDAEDYSEVASIDDTQRQKSWDEMMAKVDQTVENDAAGLESVRDAIEQALEQSGLLAGKSEQERNTYLTELVQALATELKDDKVVDEIDDTQQTNSAVEESESAAQSSVEAGESSMEAKSEVEAEATESDKATLASSTEANETVAESGAMEDVPIEMAGDGDGGNAASSTADSYTDASLKDLILKVAQGVDNRMKNLGTFEQVLSGLVQDQKQPSSEVDEVDTTKFETNTPSSTEGAEPAKEDPTEPRREIFGVYVTVLNKVDGHVVERVESDRLGEEPMWDVEYTITELPDERARRILGQLKGRRRKTLSVDPKNRDKSWHIMWGGSLARRTAAGRKFRKMMAKKEEMLGVQTAWERNVASTWRRKSKGVHSDRSKKKAPLKKRKDALQKSHKKKDSSKKGSSKKKDSPDKKDSPEKKDSSEQKTSEQKDSSEKKE</sequence>
<feature type="compositionally biased region" description="Basic and acidic residues" evidence="1">
    <location>
        <begin position="917"/>
        <end position="926"/>
    </location>
</feature>
<keyword evidence="3" id="KW-1185">Reference proteome</keyword>
<reference evidence="2" key="1">
    <citation type="submission" date="2018-03" db="EMBL/GenBank/DDBJ databases">
        <authorList>
            <person name="Guldener U."/>
        </authorList>
    </citation>
    <scope>NUCLEOTIDE SEQUENCE</scope>
</reference>
<feature type="compositionally biased region" description="Basic and acidic residues" evidence="1">
    <location>
        <begin position="1084"/>
        <end position="1116"/>
    </location>
</feature>
<dbReference type="PANTHER" id="PTHR31014:SF0">
    <property type="entry name" value="MITOCHONDRIAL TRANSLATION SYSTEM COMPONENT PET127-RELATED"/>
    <property type="match status" value="1"/>
</dbReference>
<organism evidence="2 3">
    <name type="scientific">Fusarium torulosum</name>
    <dbReference type="NCBI Taxonomy" id="33205"/>
    <lineage>
        <taxon>Eukaryota</taxon>
        <taxon>Fungi</taxon>
        <taxon>Dikarya</taxon>
        <taxon>Ascomycota</taxon>
        <taxon>Pezizomycotina</taxon>
        <taxon>Sordariomycetes</taxon>
        <taxon>Hypocreomycetidae</taxon>
        <taxon>Hypocreales</taxon>
        <taxon>Nectriaceae</taxon>
        <taxon>Fusarium</taxon>
    </lineage>
</organism>
<gene>
    <name evidence="2" type="ORF">FTOL_06761</name>
</gene>
<accession>A0AAE8MAA8</accession>
<feature type="region of interest" description="Disordered" evidence="1">
    <location>
        <begin position="76"/>
        <end position="180"/>
    </location>
</feature>
<dbReference type="EMBL" id="ONZP01000226">
    <property type="protein sequence ID" value="SPJ78372.1"/>
    <property type="molecule type" value="Genomic_DNA"/>
</dbReference>
<feature type="compositionally biased region" description="Low complexity" evidence="1">
    <location>
        <begin position="782"/>
        <end position="794"/>
    </location>
</feature>
<dbReference type="AlphaFoldDB" id="A0AAE8MAA8"/>
<comment type="caution">
    <text evidence="2">The sequence shown here is derived from an EMBL/GenBank/DDBJ whole genome shotgun (WGS) entry which is preliminary data.</text>
</comment>
<dbReference type="GO" id="GO:0000964">
    <property type="term" value="P:mitochondrial RNA 5'-end processing"/>
    <property type="evidence" value="ECO:0007669"/>
    <property type="project" value="TreeGrafter"/>
</dbReference>
<proteinExistence type="predicted"/>
<feature type="region of interest" description="Disordered" evidence="1">
    <location>
        <begin position="888"/>
        <end position="926"/>
    </location>
</feature>
<feature type="region of interest" description="Disordered" evidence="1">
    <location>
        <begin position="1040"/>
        <end position="1116"/>
    </location>
</feature>
<dbReference type="InterPro" id="IPR013943">
    <property type="entry name" value="Pet127"/>
</dbReference>
<dbReference type="Proteomes" id="UP001187734">
    <property type="component" value="Unassembled WGS sequence"/>
</dbReference>
<feature type="compositionally biased region" description="Basic residues" evidence="1">
    <location>
        <begin position="1043"/>
        <end position="1083"/>
    </location>
</feature>
<feature type="compositionally biased region" description="Basic and acidic residues" evidence="1">
    <location>
        <begin position="108"/>
        <end position="132"/>
    </location>
</feature>
<name>A0AAE8MAA8_9HYPO</name>
<feature type="region of interest" description="Disordered" evidence="1">
    <location>
        <begin position="194"/>
        <end position="254"/>
    </location>
</feature>
<feature type="compositionally biased region" description="Basic residues" evidence="1">
    <location>
        <begin position="97"/>
        <end position="106"/>
    </location>
</feature>
<dbReference type="PANTHER" id="PTHR31014">
    <property type="entry name" value="MITOCHONDRIAL TRANSLATION SYSTEM COMPONENT PET127-RELATED"/>
    <property type="match status" value="1"/>
</dbReference>
<feature type="compositionally biased region" description="Polar residues" evidence="1">
    <location>
        <begin position="197"/>
        <end position="220"/>
    </location>
</feature>
<dbReference type="Pfam" id="PF08634">
    <property type="entry name" value="Pet127"/>
    <property type="match status" value="1"/>
</dbReference>